<name>A0A0F9B4V8_9ZZZZ</name>
<feature type="non-terminal residue" evidence="1">
    <location>
        <position position="1"/>
    </location>
</feature>
<proteinExistence type="predicted"/>
<dbReference type="AlphaFoldDB" id="A0A0F9B4V8"/>
<reference evidence="1" key="1">
    <citation type="journal article" date="2015" name="Nature">
        <title>Complex archaea that bridge the gap between prokaryotes and eukaryotes.</title>
        <authorList>
            <person name="Spang A."/>
            <person name="Saw J.H."/>
            <person name="Jorgensen S.L."/>
            <person name="Zaremba-Niedzwiedzka K."/>
            <person name="Martijn J."/>
            <person name="Lind A.E."/>
            <person name="van Eijk R."/>
            <person name="Schleper C."/>
            <person name="Guy L."/>
            <person name="Ettema T.J."/>
        </authorList>
    </citation>
    <scope>NUCLEOTIDE SEQUENCE</scope>
</reference>
<protein>
    <submittedName>
        <fullName evidence="1">Uncharacterized protein</fullName>
    </submittedName>
</protein>
<evidence type="ECO:0000313" key="1">
    <source>
        <dbReference type="EMBL" id="KKL16909.1"/>
    </source>
</evidence>
<dbReference type="EMBL" id="LAZR01039477">
    <property type="protein sequence ID" value="KKL16909.1"/>
    <property type="molecule type" value="Genomic_DNA"/>
</dbReference>
<accession>A0A0F9B4V8</accession>
<organism evidence="1">
    <name type="scientific">marine sediment metagenome</name>
    <dbReference type="NCBI Taxonomy" id="412755"/>
    <lineage>
        <taxon>unclassified sequences</taxon>
        <taxon>metagenomes</taxon>
        <taxon>ecological metagenomes</taxon>
    </lineage>
</organism>
<sequence length="94" mass="10107">LVVLLGVASGDVAEAADRLARKTAELRIFAGDAGLASTTRLLGAPLLDRLSAGATEHLEIETYTFGVLPPMLQVPDLDEAIAREYRWFLGRLAE</sequence>
<gene>
    <name evidence="1" type="ORF">LCGC14_2490840</name>
</gene>
<comment type="caution">
    <text evidence="1">The sequence shown here is derived from an EMBL/GenBank/DDBJ whole genome shotgun (WGS) entry which is preliminary data.</text>
</comment>